<protein>
    <submittedName>
        <fullName evidence="1">Uncharacterized protein</fullName>
    </submittedName>
</protein>
<dbReference type="OrthoDB" id="2942377at2759"/>
<dbReference type="AlphaFoldDB" id="A0A0D7AW28"/>
<evidence type="ECO:0000313" key="1">
    <source>
        <dbReference type="EMBL" id="KIY62064.1"/>
    </source>
</evidence>
<organism evidence="1 2">
    <name type="scientific">Cylindrobasidium torrendii FP15055 ss-10</name>
    <dbReference type="NCBI Taxonomy" id="1314674"/>
    <lineage>
        <taxon>Eukaryota</taxon>
        <taxon>Fungi</taxon>
        <taxon>Dikarya</taxon>
        <taxon>Basidiomycota</taxon>
        <taxon>Agaricomycotina</taxon>
        <taxon>Agaricomycetes</taxon>
        <taxon>Agaricomycetidae</taxon>
        <taxon>Agaricales</taxon>
        <taxon>Marasmiineae</taxon>
        <taxon>Physalacriaceae</taxon>
        <taxon>Cylindrobasidium</taxon>
    </lineage>
</organism>
<keyword evidence="2" id="KW-1185">Reference proteome</keyword>
<evidence type="ECO:0000313" key="2">
    <source>
        <dbReference type="Proteomes" id="UP000054007"/>
    </source>
</evidence>
<proteinExistence type="predicted"/>
<dbReference type="STRING" id="1314674.A0A0D7AW28"/>
<sequence>MSLSRFTRHYAFTRLAQISSASKLTKTTCLPKTSQNARFVNPRRGLATESFAPRPSGLLPFLLQRKDGSSRSKAKGALIVSSILSGMLFFRAAGDYLRMQEGLNVVAWNLVQCYRTNLHFPQVDFEDYAQSAEYFRDLSKVVMVQLHGNSVETVYRAFEVIIESEKGSAQTEKAHALFRRTSREMHRLLEKSGELDMTMVETGAEAMKKLLVATVKFAEILAEVQESSQGGNGMAIVLKQDSSSVKGKDKWDEVS</sequence>
<dbReference type="EMBL" id="KN880829">
    <property type="protein sequence ID" value="KIY62064.1"/>
    <property type="molecule type" value="Genomic_DNA"/>
</dbReference>
<dbReference type="Proteomes" id="UP000054007">
    <property type="component" value="Unassembled WGS sequence"/>
</dbReference>
<accession>A0A0D7AW28</accession>
<reference evidence="1 2" key="1">
    <citation type="journal article" date="2015" name="Fungal Genet. Biol.">
        <title>Evolution of novel wood decay mechanisms in Agaricales revealed by the genome sequences of Fistulina hepatica and Cylindrobasidium torrendii.</title>
        <authorList>
            <person name="Floudas D."/>
            <person name="Held B.W."/>
            <person name="Riley R."/>
            <person name="Nagy L.G."/>
            <person name="Koehler G."/>
            <person name="Ransdell A.S."/>
            <person name="Younus H."/>
            <person name="Chow J."/>
            <person name="Chiniquy J."/>
            <person name="Lipzen A."/>
            <person name="Tritt A."/>
            <person name="Sun H."/>
            <person name="Haridas S."/>
            <person name="LaButti K."/>
            <person name="Ohm R.A."/>
            <person name="Kues U."/>
            <person name="Blanchette R.A."/>
            <person name="Grigoriev I.V."/>
            <person name="Minto R.E."/>
            <person name="Hibbett D.S."/>
        </authorList>
    </citation>
    <scope>NUCLEOTIDE SEQUENCE [LARGE SCALE GENOMIC DNA]</scope>
    <source>
        <strain evidence="1 2">FP15055 ss-10</strain>
    </source>
</reference>
<name>A0A0D7AW28_9AGAR</name>
<gene>
    <name evidence="1" type="ORF">CYLTODRAFT_494896</name>
</gene>